<dbReference type="RefSeq" id="WP_072829445.1">
    <property type="nucleotide sequence ID" value="NZ_FQXP01000003.1"/>
</dbReference>
<dbReference type="GO" id="GO:0009398">
    <property type="term" value="P:FMN biosynthetic process"/>
    <property type="evidence" value="ECO:0007669"/>
    <property type="project" value="UniProtKB-UniRule"/>
</dbReference>
<dbReference type="CDD" id="cd02064">
    <property type="entry name" value="FAD_synthetase_N"/>
    <property type="match status" value="1"/>
</dbReference>
<dbReference type="SUPFAM" id="SSF82114">
    <property type="entry name" value="Riboflavin kinase-like"/>
    <property type="match status" value="1"/>
</dbReference>
<dbReference type="PIRSF" id="PIRSF004491">
    <property type="entry name" value="FAD_Synth"/>
    <property type="match status" value="1"/>
</dbReference>
<accession>A0A1M5SWI2</accession>
<dbReference type="NCBIfam" id="TIGR00125">
    <property type="entry name" value="cyt_tran_rel"/>
    <property type="match status" value="1"/>
</dbReference>
<evidence type="ECO:0000256" key="14">
    <source>
        <dbReference type="ARBA" id="ARBA00049494"/>
    </source>
</evidence>
<evidence type="ECO:0000256" key="12">
    <source>
        <dbReference type="ARBA" id="ARBA00023268"/>
    </source>
</evidence>
<keyword evidence="12" id="KW-0511">Multifunctional enzyme</keyword>
<dbReference type="Pfam" id="PF01687">
    <property type="entry name" value="Flavokinase"/>
    <property type="match status" value="1"/>
</dbReference>
<dbReference type="FunFam" id="3.40.50.620:FF:000021">
    <property type="entry name" value="Riboflavin biosynthesis protein"/>
    <property type="match status" value="1"/>
</dbReference>
<evidence type="ECO:0000256" key="3">
    <source>
        <dbReference type="ARBA" id="ARBA00005201"/>
    </source>
</evidence>
<dbReference type="NCBIfam" id="TIGR00083">
    <property type="entry name" value="ribF"/>
    <property type="match status" value="1"/>
</dbReference>
<evidence type="ECO:0000256" key="5">
    <source>
        <dbReference type="ARBA" id="ARBA00022643"/>
    </source>
</evidence>
<gene>
    <name evidence="17" type="ORF">SAMN02745196_00345</name>
</gene>
<dbReference type="OrthoDB" id="9803667at2"/>
<dbReference type="PANTHER" id="PTHR22749">
    <property type="entry name" value="RIBOFLAVIN KINASE/FMN ADENYLYLTRANSFERASE"/>
    <property type="match status" value="1"/>
</dbReference>
<dbReference type="Pfam" id="PF06574">
    <property type="entry name" value="FAD_syn"/>
    <property type="match status" value="1"/>
</dbReference>
<keyword evidence="9 15" id="KW-0418">Kinase</keyword>
<dbReference type="PANTHER" id="PTHR22749:SF6">
    <property type="entry name" value="RIBOFLAVIN KINASE"/>
    <property type="match status" value="1"/>
</dbReference>
<keyword evidence="6 15" id="KW-0808">Transferase</keyword>
<comment type="catalytic activity">
    <reaction evidence="13 15">
        <text>riboflavin + ATP = FMN + ADP + H(+)</text>
        <dbReference type="Rhea" id="RHEA:14357"/>
        <dbReference type="ChEBI" id="CHEBI:15378"/>
        <dbReference type="ChEBI" id="CHEBI:30616"/>
        <dbReference type="ChEBI" id="CHEBI:57986"/>
        <dbReference type="ChEBI" id="CHEBI:58210"/>
        <dbReference type="ChEBI" id="CHEBI:456216"/>
        <dbReference type="EC" id="2.7.1.26"/>
    </reaction>
</comment>
<comment type="pathway">
    <text evidence="2 15">Cofactor biosynthesis; FAD biosynthesis; FAD from FMN: step 1/1.</text>
</comment>
<proteinExistence type="inferred from homology"/>
<organism evidence="17 18">
    <name type="scientific">Clostridium collagenovorans DSM 3089</name>
    <dbReference type="NCBI Taxonomy" id="1121306"/>
    <lineage>
        <taxon>Bacteria</taxon>
        <taxon>Bacillati</taxon>
        <taxon>Bacillota</taxon>
        <taxon>Clostridia</taxon>
        <taxon>Eubacteriales</taxon>
        <taxon>Clostridiaceae</taxon>
        <taxon>Clostridium</taxon>
    </lineage>
</organism>
<dbReference type="EMBL" id="FQXP01000003">
    <property type="protein sequence ID" value="SHH42867.1"/>
    <property type="molecule type" value="Genomic_DNA"/>
</dbReference>
<dbReference type="SUPFAM" id="SSF52374">
    <property type="entry name" value="Nucleotidylyl transferase"/>
    <property type="match status" value="1"/>
</dbReference>
<evidence type="ECO:0000259" key="16">
    <source>
        <dbReference type="SMART" id="SM00904"/>
    </source>
</evidence>
<dbReference type="FunFam" id="2.40.30.30:FF:000003">
    <property type="entry name" value="Riboflavin biosynthesis protein"/>
    <property type="match status" value="1"/>
</dbReference>
<evidence type="ECO:0000256" key="10">
    <source>
        <dbReference type="ARBA" id="ARBA00022827"/>
    </source>
</evidence>
<comment type="function">
    <text evidence="1">Catalyzes the phosphorylation of riboflavin to FMN followed by the adenylation of FMN to FAD.</text>
</comment>
<dbReference type="InterPro" id="IPR023465">
    <property type="entry name" value="Riboflavin_kinase_dom_sf"/>
</dbReference>
<keyword evidence="7 15" id="KW-0548">Nucleotidyltransferase</keyword>
<evidence type="ECO:0000256" key="8">
    <source>
        <dbReference type="ARBA" id="ARBA00022741"/>
    </source>
</evidence>
<keyword evidence="8 15" id="KW-0547">Nucleotide-binding</keyword>
<dbReference type="InterPro" id="IPR002606">
    <property type="entry name" value="Riboflavin_kinase_bac"/>
</dbReference>
<comment type="similarity">
    <text evidence="15">Belongs to the ribF family.</text>
</comment>
<evidence type="ECO:0000256" key="6">
    <source>
        <dbReference type="ARBA" id="ARBA00022679"/>
    </source>
</evidence>
<keyword evidence="4 15" id="KW-0285">Flavoprotein</keyword>
<comment type="catalytic activity">
    <reaction evidence="14 15">
        <text>FMN + ATP + H(+) = FAD + diphosphate</text>
        <dbReference type="Rhea" id="RHEA:17237"/>
        <dbReference type="ChEBI" id="CHEBI:15378"/>
        <dbReference type="ChEBI" id="CHEBI:30616"/>
        <dbReference type="ChEBI" id="CHEBI:33019"/>
        <dbReference type="ChEBI" id="CHEBI:57692"/>
        <dbReference type="ChEBI" id="CHEBI:58210"/>
        <dbReference type="EC" id="2.7.7.2"/>
    </reaction>
</comment>
<dbReference type="Proteomes" id="UP000184526">
    <property type="component" value="Unassembled WGS sequence"/>
</dbReference>
<evidence type="ECO:0000256" key="1">
    <source>
        <dbReference type="ARBA" id="ARBA00002121"/>
    </source>
</evidence>
<dbReference type="EC" id="2.7.7.2" evidence="15"/>
<evidence type="ECO:0000313" key="18">
    <source>
        <dbReference type="Proteomes" id="UP000184526"/>
    </source>
</evidence>
<dbReference type="SMART" id="SM00904">
    <property type="entry name" value="Flavokinase"/>
    <property type="match status" value="1"/>
</dbReference>
<reference evidence="17 18" key="1">
    <citation type="submission" date="2016-11" db="EMBL/GenBank/DDBJ databases">
        <authorList>
            <person name="Jaros S."/>
            <person name="Januszkiewicz K."/>
            <person name="Wedrychowicz H."/>
        </authorList>
    </citation>
    <scope>NUCLEOTIDE SEQUENCE [LARGE SCALE GENOMIC DNA]</scope>
    <source>
        <strain evidence="17 18">DSM 3089</strain>
    </source>
</reference>
<dbReference type="GO" id="GO:0009231">
    <property type="term" value="P:riboflavin biosynthetic process"/>
    <property type="evidence" value="ECO:0007669"/>
    <property type="project" value="InterPro"/>
</dbReference>
<evidence type="ECO:0000256" key="11">
    <source>
        <dbReference type="ARBA" id="ARBA00022840"/>
    </source>
</evidence>
<dbReference type="GO" id="GO:0008531">
    <property type="term" value="F:riboflavin kinase activity"/>
    <property type="evidence" value="ECO:0007669"/>
    <property type="project" value="UniProtKB-UniRule"/>
</dbReference>
<evidence type="ECO:0000313" key="17">
    <source>
        <dbReference type="EMBL" id="SHH42867.1"/>
    </source>
</evidence>
<evidence type="ECO:0000256" key="13">
    <source>
        <dbReference type="ARBA" id="ARBA00047880"/>
    </source>
</evidence>
<keyword evidence="10 15" id="KW-0274">FAD</keyword>
<dbReference type="STRING" id="1121306.SAMN02745196_00345"/>
<sequence>MLVIRDNFCENFNESTIVALGSFDGVHKGHIELIKKTKELASKNNIKSMVFTFENHPLSTINYEIMPKLLQSTEEKIKTLDSLGIDILNLCQFNNDFMELSPEEFIRKLVTHYKVKGIVVGFNYRFGYKNLGDVELLIEFSKKLDFELHIVSPITMDGEIISSTKIRALIAQGEVKKANELLTRPYYVHGKVIKGKQLGRTLGFPTINLDYDKKFALPLGGVYYTVVEYKDKFYKGITNIGYNPTVNGNKLSVETHIIDFEEVIYDKEVKVFFIERIRNEKCFNSLDELQTQLNKDKLYAKNKEIRM</sequence>
<evidence type="ECO:0000256" key="7">
    <source>
        <dbReference type="ARBA" id="ARBA00022695"/>
    </source>
</evidence>
<dbReference type="AlphaFoldDB" id="A0A1M5SWI2"/>
<dbReference type="GO" id="GO:0005524">
    <property type="term" value="F:ATP binding"/>
    <property type="evidence" value="ECO:0007669"/>
    <property type="project" value="UniProtKB-UniRule"/>
</dbReference>
<dbReference type="InterPro" id="IPR015865">
    <property type="entry name" value="Riboflavin_kinase_bac/euk"/>
</dbReference>
<feature type="domain" description="Riboflavin kinase" evidence="16">
    <location>
        <begin position="181"/>
        <end position="303"/>
    </location>
</feature>
<dbReference type="InterPro" id="IPR014729">
    <property type="entry name" value="Rossmann-like_a/b/a_fold"/>
</dbReference>
<dbReference type="InterPro" id="IPR004821">
    <property type="entry name" value="Cyt_trans-like"/>
</dbReference>
<dbReference type="GO" id="GO:0003919">
    <property type="term" value="F:FMN adenylyltransferase activity"/>
    <property type="evidence" value="ECO:0007669"/>
    <property type="project" value="UniProtKB-UniRule"/>
</dbReference>
<evidence type="ECO:0000256" key="15">
    <source>
        <dbReference type="PIRNR" id="PIRNR004491"/>
    </source>
</evidence>
<dbReference type="InterPro" id="IPR015864">
    <property type="entry name" value="FAD_synthase"/>
</dbReference>
<keyword evidence="11 15" id="KW-0067">ATP-binding</keyword>
<dbReference type="NCBIfam" id="NF004160">
    <property type="entry name" value="PRK05627.1-3"/>
    <property type="match status" value="1"/>
</dbReference>
<comment type="pathway">
    <text evidence="3 15">Cofactor biosynthesis; FMN biosynthesis; FMN from riboflavin (ATP route): step 1/1.</text>
</comment>
<dbReference type="EC" id="2.7.1.26" evidence="15"/>
<dbReference type="UniPathway" id="UPA00276">
    <property type="reaction ID" value="UER00406"/>
</dbReference>
<dbReference type="InterPro" id="IPR023468">
    <property type="entry name" value="Riboflavin_kinase"/>
</dbReference>
<dbReference type="Gene3D" id="3.40.50.620">
    <property type="entry name" value="HUPs"/>
    <property type="match status" value="1"/>
</dbReference>
<evidence type="ECO:0000256" key="4">
    <source>
        <dbReference type="ARBA" id="ARBA00022630"/>
    </source>
</evidence>
<evidence type="ECO:0000256" key="9">
    <source>
        <dbReference type="ARBA" id="ARBA00022777"/>
    </source>
</evidence>
<dbReference type="NCBIfam" id="NF004162">
    <property type="entry name" value="PRK05627.1-5"/>
    <property type="match status" value="1"/>
</dbReference>
<keyword evidence="5 15" id="KW-0288">FMN</keyword>
<dbReference type="Gene3D" id="2.40.30.30">
    <property type="entry name" value="Riboflavin kinase-like"/>
    <property type="match status" value="1"/>
</dbReference>
<keyword evidence="18" id="KW-1185">Reference proteome</keyword>
<protein>
    <recommendedName>
        <fullName evidence="15">Riboflavin biosynthesis protein</fullName>
    </recommendedName>
    <domain>
        <recommendedName>
            <fullName evidence="15">Riboflavin kinase</fullName>
            <ecNumber evidence="15">2.7.1.26</ecNumber>
        </recommendedName>
        <alternativeName>
            <fullName evidence="15">Flavokinase</fullName>
        </alternativeName>
    </domain>
    <domain>
        <recommendedName>
            <fullName evidence="15">FMN adenylyltransferase</fullName>
            <ecNumber evidence="15">2.7.7.2</ecNumber>
        </recommendedName>
        <alternativeName>
            <fullName evidence="15">FAD pyrophosphorylase</fullName>
        </alternativeName>
        <alternativeName>
            <fullName evidence="15">FAD synthase</fullName>
        </alternativeName>
    </domain>
</protein>
<dbReference type="GO" id="GO:0006747">
    <property type="term" value="P:FAD biosynthetic process"/>
    <property type="evidence" value="ECO:0007669"/>
    <property type="project" value="UniProtKB-UniRule"/>
</dbReference>
<name>A0A1M5SWI2_9CLOT</name>
<dbReference type="UniPathway" id="UPA00277">
    <property type="reaction ID" value="UER00407"/>
</dbReference>
<evidence type="ECO:0000256" key="2">
    <source>
        <dbReference type="ARBA" id="ARBA00004726"/>
    </source>
</evidence>